<dbReference type="Gene3D" id="3.50.50.60">
    <property type="entry name" value="FAD/NAD(P)-binding domain"/>
    <property type="match status" value="2"/>
</dbReference>
<comment type="similarity">
    <text evidence="1">Belongs to the DadA oxidoreductase family.</text>
</comment>
<dbReference type="GO" id="GO:0008718">
    <property type="term" value="F:D-amino-acid dehydrogenase activity"/>
    <property type="evidence" value="ECO:0007669"/>
    <property type="project" value="TreeGrafter"/>
</dbReference>
<dbReference type="SUPFAM" id="SSF51905">
    <property type="entry name" value="FAD/NAD(P)-binding domain"/>
    <property type="match status" value="1"/>
</dbReference>
<dbReference type="Pfam" id="PF01266">
    <property type="entry name" value="DAO"/>
    <property type="match status" value="1"/>
</dbReference>
<dbReference type="InterPro" id="IPR036188">
    <property type="entry name" value="FAD/NAD-bd_sf"/>
</dbReference>
<evidence type="ECO:0000313" key="4">
    <source>
        <dbReference type="EMBL" id="OZI53173.1"/>
    </source>
</evidence>
<proteinExistence type="inferred from homology"/>
<dbReference type="EMBL" id="NEVQ01000019">
    <property type="protein sequence ID" value="OZI53173.1"/>
    <property type="molecule type" value="Genomic_DNA"/>
</dbReference>
<feature type="domain" description="FAD dependent oxidoreductase" evidence="3">
    <location>
        <begin position="22"/>
        <end position="415"/>
    </location>
</feature>
<keyword evidence="5" id="KW-1185">Reference proteome</keyword>
<dbReference type="GO" id="GO:0005737">
    <property type="term" value="C:cytoplasm"/>
    <property type="evidence" value="ECO:0007669"/>
    <property type="project" value="TreeGrafter"/>
</dbReference>
<dbReference type="Gene3D" id="3.30.9.10">
    <property type="entry name" value="D-Amino Acid Oxidase, subunit A, domain 2"/>
    <property type="match status" value="2"/>
</dbReference>
<gene>
    <name evidence="4" type="ORF">CAL20_19455</name>
</gene>
<dbReference type="GO" id="GO:0005886">
    <property type="term" value="C:plasma membrane"/>
    <property type="evidence" value="ECO:0007669"/>
    <property type="project" value="TreeGrafter"/>
</dbReference>
<evidence type="ECO:0000259" key="3">
    <source>
        <dbReference type="Pfam" id="PF01266"/>
    </source>
</evidence>
<sequence length="445" mass="49019">MQQLKQTLLRVDTAQSPPPSADVVVIGAGAAGIATAYELTRLGASVAVIEKGWVAAEQSSRNWGWCRTLGRDIRELEMAKLSVDLWRHLKSETGADVGFRETGVVFVTDNPKELQTWERWHGTASARGVPSKMLSAREANATHAWGKSAWIGGIRTERDGYAEPSRAIPLLAKHTQEQGAKIVQQCAVNELLIEGGRIAGVQTEKGIVRAKQVVLAGGAWSSMFCRKHRLRLPILQVHSSASKSLQFDTGGRSPARATQFSFRDREDGGLTLAKSGRGTMHVVPDLLRYGMKFRDLYQARKANVNVSLGRKFFAQLWDEFRYFYLNQSPYIRHRVLDPKPDMNLVRSAYEDAAALFSGMGPNLIDRAWGGVIDNTPDGIPIISDVARLPGLFLCTGFSGHGFSSSLGAGRSLAQLMVHGRAEIALDDFSYERLIDGRRLQPSILY</sequence>
<keyword evidence="2" id="KW-0560">Oxidoreductase</keyword>
<dbReference type="InterPro" id="IPR006076">
    <property type="entry name" value="FAD-dep_OxRdtase"/>
</dbReference>
<dbReference type="GO" id="GO:0055130">
    <property type="term" value="P:D-alanine catabolic process"/>
    <property type="evidence" value="ECO:0007669"/>
    <property type="project" value="TreeGrafter"/>
</dbReference>
<evidence type="ECO:0000313" key="5">
    <source>
        <dbReference type="Proteomes" id="UP000216885"/>
    </source>
</evidence>
<protein>
    <submittedName>
        <fullName evidence="4">Amino acid deaminase</fullName>
    </submittedName>
</protein>
<evidence type="ECO:0000256" key="1">
    <source>
        <dbReference type="ARBA" id="ARBA00009410"/>
    </source>
</evidence>
<dbReference type="PANTHER" id="PTHR13847:SF280">
    <property type="entry name" value="D-AMINO ACID DEHYDROGENASE"/>
    <property type="match status" value="1"/>
</dbReference>
<reference evidence="4 5" key="1">
    <citation type="submission" date="2017-05" db="EMBL/GenBank/DDBJ databases">
        <title>Complete and WGS of Bordetella genogroups.</title>
        <authorList>
            <person name="Spilker T."/>
            <person name="LiPuma J."/>
        </authorList>
    </citation>
    <scope>NUCLEOTIDE SEQUENCE [LARGE SCALE GENOMIC DNA]</scope>
    <source>
        <strain evidence="4 5">AU9919</strain>
    </source>
</reference>
<comment type="caution">
    <text evidence="4">The sequence shown here is derived from an EMBL/GenBank/DDBJ whole genome shotgun (WGS) entry which is preliminary data.</text>
</comment>
<dbReference type="AlphaFoldDB" id="A0A261TX26"/>
<evidence type="ECO:0000256" key="2">
    <source>
        <dbReference type="ARBA" id="ARBA00023002"/>
    </source>
</evidence>
<dbReference type="OrthoDB" id="9815989at2"/>
<dbReference type="Proteomes" id="UP000216885">
    <property type="component" value="Unassembled WGS sequence"/>
</dbReference>
<accession>A0A261TX26</accession>
<dbReference type="RefSeq" id="WP_094822666.1">
    <property type="nucleotide sequence ID" value="NZ_NEVO01000013.1"/>
</dbReference>
<name>A0A261TX26_9BORD</name>
<organism evidence="4 5">
    <name type="scientific">Bordetella genomosp. 4</name>
    <dbReference type="NCBI Taxonomy" id="463044"/>
    <lineage>
        <taxon>Bacteria</taxon>
        <taxon>Pseudomonadati</taxon>
        <taxon>Pseudomonadota</taxon>
        <taxon>Betaproteobacteria</taxon>
        <taxon>Burkholderiales</taxon>
        <taxon>Alcaligenaceae</taxon>
        <taxon>Bordetella</taxon>
    </lineage>
</organism>
<dbReference type="PANTHER" id="PTHR13847">
    <property type="entry name" value="SARCOSINE DEHYDROGENASE-RELATED"/>
    <property type="match status" value="1"/>
</dbReference>